<keyword evidence="11" id="KW-1185">Reference proteome</keyword>
<gene>
    <name evidence="10" type="ORF">MFLO_09557</name>
</gene>
<dbReference type="EC" id="1.1.1.157" evidence="10"/>
<dbReference type="Gene3D" id="3.40.50.720">
    <property type="entry name" value="NAD(P)-binding Rossmann-like Domain"/>
    <property type="match status" value="1"/>
</dbReference>
<keyword evidence="3" id="KW-0276">Fatty acid metabolism</keyword>
<dbReference type="InterPro" id="IPR022694">
    <property type="entry name" value="3-OHacyl-CoA_DH"/>
</dbReference>
<dbReference type="GO" id="GO:0008691">
    <property type="term" value="F:3-hydroxybutyryl-CoA dehydrogenase activity"/>
    <property type="evidence" value="ECO:0007669"/>
    <property type="project" value="UniProtKB-EC"/>
</dbReference>
<dbReference type="RefSeq" id="WP_036097486.1">
    <property type="nucleotide sequence ID" value="NZ_AODF01000020.1"/>
</dbReference>
<reference evidence="10 11" key="1">
    <citation type="journal article" date="2014" name="Int. J. Syst. Evol. Microbiol.">
        <title>Listeria floridensis sp. nov., Listeria aquatica sp. nov., Listeria cornellensis sp. nov., Listeria riparia sp. nov. and Listeria grandensis sp. nov., from agricultural and natural environments.</title>
        <authorList>
            <person name="den Bakker H.C."/>
            <person name="Warchocki S."/>
            <person name="Wright E.M."/>
            <person name="Allred A.F."/>
            <person name="Ahlstrom C."/>
            <person name="Manuel C.S."/>
            <person name="Stasiewicz M.J."/>
            <person name="Burrell A."/>
            <person name="Roof S."/>
            <person name="Strawn L."/>
            <person name="Fortes E.D."/>
            <person name="Nightingale K.K."/>
            <person name="Kephart D."/>
            <person name="Wiedmann M."/>
        </authorList>
    </citation>
    <scope>NUCLEOTIDE SEQUENCE [LARGE SCALE GENOMIC DNA]</scope>
    <source>
        <strain evidence="10 11">FSL S10-1187</strain>
    </source>
</reference>
<sequence>MNFKHVTVAGSGVLGSQIAFQVAFKGFDVTIYDINDEAIKKAKERIEILKGRYKEEVINAKDDVAAIASRIHYNSNLLPNIDVIFQKEVDYVEGEVEAGYKRIRFSSDLKEAVKDADLVIEAVPELISVKEDFYKKLGEVAPAKTIFATNSSTLVPSQFAHFTGRPEKFLALHFANEIWKNNTAEIMGHKDTDPAVYKQLVEFAGAIGMVPLEVKKEQPGYILNSILVPFLEAAQMLLLEGVADAETIDKTWMLATGSPQGPFATLDVVGITTAYNIMQNYAQTADSEDKRYARMAEMLKRDYIDKGKLGVATGEGFYKYPNPSFKDPSFLKA</sequence>
<keyword evidence="5" id="KW-0520">NAD</keyword>
<evidence type="ECO:0000256" key="6">
    <source>
        <dbReference type="ARBA" id="ARBA00023098"/>
    </source>
</evidence>
<evidence type="ECO:0000256" key="4">
    <source>
        <dbReference type="ARBA" id="ARBA00023002"/>
    </source>
</evidence>
<comment type="catalytic activity">
    <reaction evidence="7">
        <text>a (3S)-3-hydroxyacyl-CoA + NAD(+) = a 3-oxoacyl-CoA + NADH + H(+)</text>
        <dbReference type="Rhea" id="RHEA:22432"/>
        <dbReference type="ChEBI" id="CHEBI:15378"/>
        <dbReference type="ChEBI" id="CHEBI:57318"/>
        <dbReference type="ChEBI" id="CHEBI:57540"/>
        <dbReference type="ChEBI" id="CHEBI:57945"/>
        <dbReference type="ChEBI" id="CHEBI:90726"/>
        <dbReference type="EC" id="1.1.1.35"/>
    </reaction>
</comment>
<dbReference type="InterPro" id="IPR008927">
    <property type="entry name" value="6-PGluconate_DH-like_C_sf"/>
</dbReference>
<evidence type="ECO:0000256" key="5">
    <source>
        <dbReference type="ARBA" id="ARBA00023027"/>
    </source>
</evidence>
<dbReference type="InterPro" id="IPR006176">
    <property type="entry name" value="3-OHacyl-CoA_DH_NAD-bd"/>
</dbReference>
<dbReference type="NCBIfam" id="NF006143">
    <property type="entry name" value="PRK08293.1"/>
    <property type="match status" value="1"/>
</dbReference>
<evidence type="ECO:0000313" key="11">
    <source>
        <dbReference type="Proteomes" id="UP000019249"/>
    </source>
</evidence>
<dbReference type="PANTHER" id="PTHR43561:SF3">
    <property type="entry name" value="HYDROXYACYL-COENZYME A DEHYDROGENASE, MITOCHONDRIAL"/>
    <property type="match status" value="1"/>
</dbReference>
<evidence type="ECO:0000256" key="1">
    <source>
        <dbReference type="ARBA" id="ARBA00005005"/>
    </source>
</evidence>
<evidence type="ECO:0000256" key="2">
    <source>
        <dbReference type="ARBA" id="ARBA00005086"/>
    </source>
</evidence>
<evidence type="ECO:0000313" key="10">
    <source>
        <dbReference type="EMBL" id="EUJ30931.1"/>
    </source>
</evidence>
<accession>A0ABP3AYU2</accession>
<dbReference type="Gene3D" id="1.10.1040.10">
    <property type="entry name" value="N-(1-d-carboxylethyl)-l-norvaline Dehydrogenase, domain 2"/>
    <property type="match status" value="1"/>
</dbReference>
<dbReference type="PANTHER" id="PTHR43561">
    <property type="match status" value="1"/>
</dbReference>
<comment type="caution">
    <text evidence="10">The sequence shown here is derived from an EMBL/GenBank/DDBJ whole genome shotgun (WGS) entry which is preliminary data.</text>
</comment>
<dbReference type="PIRSF" id="PIRSF000105">
    <property type="entry name" value="HCDH"/>
    <property type="match status" value="1"/>
</dbReference>
<feature type="domain" description="3-hydroxyacyl-CoA dehydrogenase NAD binding" evidence="9">
    <location>
        <begin position="5"/>
        <end position="77"/>
    </location>
</feature>
<dbReference type="Proteomes" id="UP000019249">
    <property type="component" value="Unassembled WGS sequence"/>
</dbReference>
<organism evidence="10 11">
    <name type="scientific">Listeria floridensis FSL S10-1187</name>
    <dbReference type="NCBI Taxonomy" id="1265817"/>
    <lineage>
        <taxon>Bacteria</taxon>
        <taxon>Bacillati</taxon>
        <taxon>Bacillota</taxon>
        <taxon>Bacilli</taxon>
        <taxon>Bacillales</taxon>
        <taxon>Listeriaceae</taxon>
        <taxon>Listeria</taxon>
    </lineage>
</organism>
<dbReference type="InterPro" id="IPR036291">
    <property type="entry name" value="NAD(P)-bd_dom_sf"/>
</dbReference>
<keyword evidence="6" id="KW-0443">Lipid metabolism</keyword>
<name>A0ABP3AYU2_9LIST</name>
<evidence type="ECO:0000259" key="9">
    <source>
        <dbReference type="Pfam" id="PF02737"/>
    </source>
</evidence>
<dbReference type="EMBL" id="AODF01000020">
    <property type="protein sequence ID" value="EUJ30931.1"/>
    <property type="molecule type" value="Genomic_DNA"/>
</dbReference>
<feature type="domain" description="3-hydroxyacyl-CoA dehydrogenase NAD binding" evidence="9">
    <location>
        <begin position="93"/>
        <end position="215"/>
    </location>
</feature>
<evidence type="ECO:0000259" key="8">
    <source>
        <dbReference type="Pfam" id="PF00725"/>
    </source>
</evidence>
<comment type="pathway">
    <text evidence="1">Lipid metabolism; fatty acid beta-oxidation.</text>
</comment>
<dbReference type="Pfam" id="PF02737">
    <property type="entry name" value="3HCDH_N"/>
    <property type="match status" value="2"/>
</dbReference>
<protein>
    <submittedName>
        <fullName evidence="10">3-hydroxybutyryl-CoA dehydrogenase</fullName>
        <ecNumber evidence="10">1.1.1.157</ecNumber>
    </submittedName>
</protein>
<dbReference type="InterPro" id="IPR052242">
    <property type="entry name" value="Mito_3-hydroxyacyl-CoA_DH"/>
</dbReference>
<keyword evidence="4 10" id="KW-0560">Oxidoreductase</keyword>
<feature type="domain" description="3-hydroxyacyl-CoA dehydrogenase C-terminal" evidence="8">
    <location>
        <begin position="220"/>
        <end position="320"/>
    </location>
</feature>
<dbReference type="InterPro" id="IPR013328">
    <property type="entry name" value="6PGD_dom2"/>
</dbReference>
<proteinExistence type="predicted"/>
<dbReference type="SUPFAM" id="SSF48179">
    <property type="entry name" value="6-phosphogluconate dehydrogenase C-terminal domain-like"/>
    <property type="match status" value="1"/>
</dbReference>
<evidence type="ECO:0000256" key="7">
    <source>
        <dbReference type="ARBA" id="ARBA00049556"/>
    </source>
</evidence>
<evidence type="ECO:0000256" key="3">
    <source>
        <dbReference type="ARBA" id="ARBA00022832"/>
    </source>
</evidence>
<comment type="pathway">
    <text evidence="2">Lipid metabolism; butanoate metabolism.</text>
</comment>
<dbReference type="SUPFAM" id="SSF51735">
    <property type="entry name" value="NAD(P)-binding Rossmann-fold domains"/>
    <property type="match status" value="1"/>
</dbReference>
<dbReference type="InterPro" id="IPR006108">
    <property type="entry name" value="3HC_DH_C"/>
</dbReference>
<dbReference type="Pfam" id="PF00725">
    <property type="entry name" value="3HCDH"/>
    <property type="match status" value="1"/>
</dbReference>